<dbReference type="GO" id="GO:0030246">
    <property type="term" value="F:carbohydrate binding"/>
    <property type="evidence" value="ECO:0007669"/>
    <property type="project" value="InterPro"/>
</dbReference>
<accession>A0A6A6E6C8</accession>
<feature type="domain" description="Rhamnogalacturonan lyase" evidence="4">
    <location>
        <begin position="350"/>
        <end position="420"/>
    </location>
</feature>
<sequence length="649" mass="72308">MLVSLCKVAIAATLVVPAQALLNATESTTQLILQNERLLVTVDKKSGQMSKVVLDSQDLTGAGKGPYLDCHCTPDGFWAPGPGKPRLVQGVDSAGKKYGGIIVSDTYAKTNQSLEQYWFLREGETGLHMFTRASYFNASQPFLITLGELRTLFRPDTPLWTHLYSGEGNYASIPSDAAEDAAVEVHDATKYLGATLNDSYVTEFSDFFTKYSFADQWRNHKAHGMYADGSTSNGSTYGAWLVHNTVDTYYGGPLHSDFMVDGIVYNYIVSGHHGGQRPNLTDGFDRTYGPQFYYFNKGGKLEELAADAASYADPAWNAQFYDDIAQHVPGYITSDNRTTFSAVIKLPGDAKNPIAVLSENRPDFQNNTLNAESRQYWAEIDEGSGEFTISHVVSGIYRLTVYAEGLFGWVIQDDVEVSGSASGQSSDYEWTEENAGTEVWRIGVPDKSAGEFKHGKKPYTKKTLEPEEYRQYWAVWDFPTDFPDGVNYKVGESDYAEDFNYIHWSVISHVGNAFRNESYHRSVNNWTILFDLDDHQLDQKKTATLTVAIASAKTGSGTEEWVNLPYTLNVNGEDVETFIVPWFRSTSCGVRSAVSCHNFDHKFTFPTEKLKEGENSFILSLPADAASVETAVLPWTTYLQYDALRLEVE</sequence>
<dbReference type="SUPFAM" id="SSF49785">
    <property type="entry name" value="Galactose-binding domain-like"/>
    <property type="match status" value="1"/>
</dbReference>
<dbReference type="CDD" id="cd10316">
    <property type="entry name" value="RGL4_M"/>
    <property type="match status" value="1"/>
</dbReference>
<dbReference type="CDD" id="cd10320">
    <property type="entry name" value="RGL4_N"/>
    <property type="match status" value="1"/>
</dbReference>
<evidence type="ECO:0000313" key="6">
    <source>
        <dbReference type="Proteomes" id="UP000800200"/>
    </source>
</evidence>
<dbReference type="InterPro" id="IPR051850">
    <property type="entry name" value="Polysacch_Lyase_4"/>
</dbReference>
<dbReference type="InterPro" id="IPR029413">
    <property type="entry name" value="RG-lyase_II"/>
</dbReference>
<dbReference type="Pfam" id="PF14683">
    <property type="entry name" value="CBM-like"/>
    <property type="match status" value="1"/>
</dbReference>
<keyword evidence="5" id="KW-0456">Lyase</keyword>
<dbReference type="Gene3D" id="2.70.98.10">
    <property type="match status" value="1"/>
</dbReference>
<dbReference type="InterPro" id="IPR014718">
    <property type="entry name" value="GH-type_carb-bd"/>
</dbReference>
<proteinExistence type="predicted"/>
<keyword evidence="2" id="KW-0732">Signal</keyword>
<dbReference type="EMBL" id="ML994631">
    <property type="protein sequence ID" value="KAF2186129.1"/>
    <property type="molecule type" value="Genomic_DNA"/>
</dbReference>
<dbReference type="AlphaFoldDB" id="A0A6A6E6C8"/>
<dbReference type="InterPro" id="IPR011013">
    <property type="entry name" value="Gal_mutarotase_sf_dom"/>
</dbReference>
<reference evidence="5" key="1">
    <citation type="journal article" date="2020" name="Stud. Mycol.">
        <title>101 Dothideomycetes genomes: a test case for predicting lifestyles and emergence of pathogens.</title>
        <authorList>
            <person name="Haridas S."/>
            <person name="Albert R."/>
            <person name="Binder M."/>
            <person name="Bloem J."/>
            <person name="Labutti K."/>
            <person name="Salamov A."/>
            <person name="Andreopoulos B."/>
            <person name="Baker S."/>
            <person name="Barry K."/>
            <person name="Bills G."/>
            <person name="Bluhm B."/>
            <person name="Cannon C."/>
            <person name="Castanera R."/>
            <person name="Culley D."/>
            <person name="Daum C."/>
            <person name="Ezra D."/>
            <person name="Gonzalez J."/>
            <person name="Henrissat B."/>
            <person name="Kuo A."/>
            <person name="Liang C."/>
            <person name="Lipzen A."/>
            <person name="Lutzoni F."/>
            <person name="Magnuson J."/>
            <person name="Mondo S."/>
            <person name="Nolan M."/>
            <person name="Ohm R."/>
            <person name="Pangilinan J."/>
            <person name="Park H.-J."/>
            <person name="Ramirez L."/>
            <person name="Alfaro M."/>
            <person name="Sun H."/>
            <person name="Tritt A."/>
            <person name="Yoshinaga Y."/>
            <person name="Zwiers L.-H."/>
            <person name="Turgeon B."/>
            <person name="Goodwin S."/>
            <person name="Spatafora J."/>
            <person name="Crous P."/>
            <person name="Grigoriev I."/>
        </authorList>
    </citation>
    <scope>NUCLEOTIDE SEQUENCE</scope>
    <source>
        <strain evidence="5">CBS 207.26</strain>
    </source>
</reference>
<organism evidence="5 6">
    <name type="scientific">Zopfia rhizophila CBS 207.26</name>
    <dbReference type="NCBI Taxonomy" id="1314779"/>
    <lineage>
        <taxon>Eukaryota</taxon>
        <taxon>Fungi</taxon>
        <taxon>Dikarya</taxon>
        <taxon>Ascomycota</taxon>
        <taxon>Pezizomycotina</taxon>
        <taxon>Dothideomycetes</taxon>
        <taxon>Dothideomycetes incertae sedis</taxon>
        <taxon>Zopfiaceae</taxon>
        <taxon>Zopfia</taxon>
    </lineage>
</organism>
<dbReference type="SUPFAM" id="SSF74650">
    <property type="entry name" value="Galactose mutarotase-like"/>
    <property type="match status" value="1"/>
</dbReference>
<evidence type="ECO:0000259" key="4">
    <source>
        <dbReference type="Pfam" id="PF14686"/>
    </source>
</evidence>
<dbReference type="Pfam" id="PF14686">
    <property type="entry name" value="fn3_3"/>
    <property type="match status" value="1"/>
</dbReference>
<dbReference type="InterPro" id="IPR008979">
    <property type="entry name" value="Galactose-bd-like_sf"/>
</dbReference>
<name>A0A6A6E6C8_9PEZI</name>
<dbReference type="PANTHER" id="PTHR32018">
    <property type="entry name" value="RHAMNOGALACTURONATE LYASE FAMILY PROTEIN"/>
    <property type="match status" value="1"/>
</dbReference>
<dbReference type="PANTHER" id="PTHR32018:SF9">
    <property type="entry name" value="RHAMNOGALACTURONATE LYASE B"/>
    <property type="match status" value="1"/>
</dbReference>
<dbReference type="Gene3D" id="2.60.120.260">
    <property type="entry name" value="Galactose-binding domain-like"/>
    <property type="match status" value="1"/>
</dbReference>
<dbReference type="OrthoDB" id="2130367at2759"/>
<dbReference type="InterPro" id="IPR029411">
    <property type="entry name" value="RG-lyase_III"/>
</dbReference>
<dbReference type="CDD" id="cd10317">
    <property type="entry name" value="RGL4_C"/>
    <property type="match status" value="1"/>
</dbReference>
<protein>
    <submittedName>
        <fullName evidence="5">Polysaccharide lyase family 4 protein</fullName>
    </submittedName>
</protein>
<evidence type="ECO:0000256" key="2">
    <source>
        <dbReference type="SAM" id="SignalP"/>
    </source>
</evidence>
<feature type="signal peptide" evidence="2">
    <location>
        <begin position="1"/>
        <end position="20"/>
    </location>
</feature>
<gene>
    <name evidence="5" type="ORF">K469DRAFT_573951</name>
</gene>
<dbReference type="GO" id="GO:0016829">
    <property type="term" value="F:lyase activity"/>
    <property type="evidence" value="ECO:0007669"/>
    <property type="project" value="UniProtKB-KW"/>
</dbReference>
<evidence type="ECO:0000313" key="5">
    <source>
        <dbReference type="EMBL" id="KAF2186129.1"/>
    </source>
</evidence>
<evidence type="ECO:0000256" key="1">
    <source>
        <dbReference type="ARBA" id="ARBA00023180"/>
    </source>
</evidence>
<keyword evidence="6" id="KW-1185">Reference proteome</keyword>
<dbReference type="Proteomes" id="UP000800200">
    <property type="component" value="Unassembled WGS sequence"/>
</dbReference>
<evidence type="ECO:0000259" key="3">
    <source>
        <dbReference type="Pfam" id="PF14683"/>
    </source>
</evidence>
<dbReference type="Gene3D" id="2.60.40.1120">
    <property type="entry name" value="Carboxypeptidase-like, regulatory domain"/>
    <property type="match status" value="1"/>
</dbReference>
<keyword evidence="1" id="KW-0325">Glycoprotein</keyword>
<feature type="domain" description="Rhamnogalacturonan lyase" evidence="3">
    <location>
        <begin position="439"/>
        <end position="646"/>
    </location>
</feature>
<dbReference type="GO" id="GO:0005975">
    <property type="term" value="P:carbohydrate metabolic process"/>
    <property type="evidence" value="ECO:0007669"/>
    <property type="project" value="InterPro"/>
</dbReference>
<feature type="chain" id="PRO_5025589238" evidence="2">
    <location>
        <begin position="21"/>
        <end position="649"/>
    </location>
</feature>